<name>A0A9P6YMY2_9FUNG</name>
<sequence length="318" mass="34161">MRARGLGEALAQGLQLGQQRGGLHRLACRCSRSMTIGGEPHARRRPYRPPGIAAQLEAGAAHAAYIVVSLVPEVTQRQLRRLLAAGQLCTQLLVRVVEQQVVAAFTAVPFTRADTPECSALPMRLVARACCVPCRRLAATEVGLCAVARITGLAVGRDIALAAGTSGRRRHAGLAAPVVQRPQHQRPVDVTVQEADQHFLADPRQELAADARSSVALRHAQPGTVMGTLALRLLEMEAHAHAAVAVGMQVLAVTSLAGHHDCRLVPGHRRARIQAGSGAIQQQRQSPQPAATVRRLRCRRGRRRVRRQGCDAGRWAGC</sequence>
<organism evidence="1 2">
    <name type="scientific">Rhizopus delemar</name>
    <dbReference type="NCBI Taxonomy" id="936053"/>
    <lineage>
        <taxon>Eukaryota</taxon>
        <taxon>Fungi</taxon>
        <taxon>Fungi incertae sedis</taxon>
        <taxon>Mucoromycota</taxon>
        <taxon>Mucoromycotina</taxon>
        <taxon>Mucoromycetes</taxon>
        <taxon>Mucorales</taxon>
        <taxon>Mucorineae</taxon>
        <taxon>Rhizopodaceae</taxon>
        <taxon>Rhizopus</taxon>
    </lineage>
</organism>
<accession>A0A9P6YMY2</accession>
<proteinExistence type="predicted"/>
<dbReference type="AlphaFoldDB" id="A0A9P6YMY2"/>
<reference evidence="1 2" key="1">
    <citation type="journal article" date="2020" name="Microb. Genom.">
        <title>Genetic diversity of clinical and environmental Mucorales isolates obtained from an investigation of mucormycosis cases among solid organ transplant recipients.</title>
        <authorList>
            <person name="Nguyen M.H."/>
            <person name="Kaul D."/>
            <person name="Muto C."/>
            <person name="Cheng S.J."/>
            <person name="Richter R.A."/>
            <person name="Bruno V.M."/>
            <person name="Liu G."/>
            <person name="Beyhan S."/>
            <person name="Sundermann A.J."/>
            <person name="Mounaud S."/>
            <person name="Pasculle A.W."/>
            <person name="Nierman W.C."/>
            <person name="Driscoll E."/>
            <person name="Cumbie R."/>
            <person name="Clancy C.J."/>
            <person name="Dupont C.L."/>
        </authorList>
    </citation>
    <scope>NUCLEOTIDE SEQUENCE [LARGE SCALE GENOMIC DNA]</scope>
    <source>
        <strain evidence="1 2">GL24</strain>
    </source>
</reference>
<gene>
    <name evidence="1" type="ORF">G6F50_013091</name>
</gene>
<dbReference type="Proteomes" id="UP000740926">
    <property type="component" value="Unassembled WGS sequence"/>
</dbReference>
<evidence type="ECO:0000313" key="2">
    <source>
        <dbReference type="Proteomes" id="UP000740926"/>
    </source>
</evidence>
<keyword evidence="2" id="KW-1185">Reference proteome</keyword>
<evidence type="ECO:0000313" key="1">
    <source>
        <dbReference type="EMBL" id="KAG1552781.1"/>
    </source>
</evidence>
<comment type="caution">
    <text evidence="1">The sequence shown here is derived from an EMBL/GenBank/DDBJ whole genome shotgun (WGS) entry which is preliminary data.</text>
</comment>
<protein>
    <submittedName>
        <fullName evidence="1">Uncharacterized protein</fullName>
    </submittedName>
</protein>
<dbReference type="EMBL" id="JAANIU010004777">
    <property type="protein sequence ID" value="KAG1552781.1"/>
    <property type="molecule type" value="Genomic_DNA"/>
</dbReference>